<feature type="transmembrane region" description="Helical" evidence="8">
    <location>
        <begin position="878"/>
        <end position="902"/>
    </location>
</feature>
<evidence type="ECO:0000256" key="8">
    <source>
        <dbReference type="SAM" id="Phobius"/>
    </source>
</evidence>
<gene>
    <name evidence="12" type="ORF">CLF_108971</name>
</gene>
<dbReference type="GO" id="GO:0005261">
    <property type="term" value="F:monoatomic cation channel activity"/>
    <property type="evidence" value="ECO:0007669"/>
    <property type="project" value="TreeGrafter"/>
</dbReference>
<dbReference type="GO" id="GO:0030001">
    <property type="term" value="P:metal ion transport"/>
    <property type="evidence" value="ECO:0007669"/>
    <property type="project" value="TreeGrafter"/>
</dbReference>
<protein>
    <submittedName>
        <fullName evidence="12">Transient receptor potential cation channel subfamily M member 3</fullName>
    </submittedName>
</protein>
<feature type="transmembrane region" description="Helical" evidence="8">
    <location>
        <begin position="914"/>
        <end position="936"/>
    </location>
</feature>
<feature type="domain" description="TRPM-like" evidence="11">
    <location>
        <begin position="455"/>
        <end position="689"/>
    </location>
</feature>
<dbReference type="PANTHER" id="PTHR13800">
    <property type="entry name" value="TRANSIENT RECEPTOR POTENTIAL CATION CHANNEL, SUBFAMILY M, MEMBER 6"/>
    <property type="match status" value="1"/>
</dbReference>
<feature type="transmembrane region" description="Helical" evidence="8">
    <location>
        <begin position="844"/>
        <end position="866"/>
    </location>
</feature>
<keyword evidence="6 8" id="KW-0472">Membrane</keyword>
<dbReference type="Pfam" id="PF25508">
    <property type="entry name" value="TRPM2"/>
    <property type="match status" value="1"/>
</dbReference>
<keyword evidence="5" id="KW-0406">Ion transport</keyword>
<evidence type="ECO:0000256" key="5">
    <source>
        <dbReference type="ARBA" id="ARBA00023065"/>
    </source>
</evidence>
<evidence type="ECO:0000256" key="4">
    <source>
        <dbReference type="ARBA" id="ARBA00022989"/>
    </source>
</evidence>
<evidence type="ECO:0000256" key="3">
    <source>
        <dbReference type="ARBA" id="ARBA00022692"/>
    </source>
</evidence>
<organism evidence="12 13">
    <name type="scientific">Clonorchis sinensis</name>
    <name type="common">Chinese liver fluke</name>
    <dbReference type="NCBI Taxonomy" id="79923"/>
    <lineage>
        <taxon>Eukaryota</taxon>
        <taxon>Metazoa</taxon>
        <taxon>Spiralia</taxon>
        <taxon>Lophotrochozoa</taxon>
        <taxon>Platyhelminthes</taxon>
        <taxon>Trematoda</taxon>
        <taxon>Digenea</taxon>
        <taxon>Opisthorchiida</taxon>
        <taxon>Opisthorchiata</taxon>
        <taxon>Opisthorchiidae</taxon>
        <taxon>Clonorchis</taxon>
    </lineage>
</organism>
<keyword evidence="7" id="KW-0407">Ion channel</keyword>
<keyword evidence="13" id="KW-1185">Reference proteome</keyword>
<keyword evidence="3 8" id="KW-0812">Transmembrane</keyword>
<dbReference type="InterPro" id="IPR005821">
    <property type="entry name" value="Ion_trans_dom"/>
</dbReference>
<dbReference type="PANTHER" id="PTHR13800:SF1">
    <property type="entry name" value="TRANSIENT RECEPTOR POTENTIAL CATION CHANNEL TRPM"/>
    <property type="match status" value="1"/>
</dbReference>
<proteinExistence type="predicted"/>
<sequence length="1192" mass="135585">MTEMTDPVTPGLAQKVRFIEDHFRCFIGAHLPAEKSNKSVRLIIQTDQQKLGSTNSFGYIRFPTSSGQGNLVTEYVRVAHSDKVEDVMSLMGIHWRFKHPRIVRTGIEGDSMQPENLILEDCRKELLKTIPKGSKLRRTPDTTWHVELDKNPRLCIAVLGGMENFVLEESKSETFKKGLISAARTTDGWIITTGMNKGVVRILSEALEDYDTCCLDPHSNRLRCLGIVAWKSVRNRLVLESNTYTSPADYVETMSTDEPNTAYLERHHTHYLFVDDGSLLANVENKAVEFCAALCKALSKPMIKQGWAIPVVAVVLNGGVDVLEAAQKFIRQQLPVFVCAGSGRAADLISLAHSLRLKYTGLTFDTFHQNHLHLLHRKAMEMLQLTSGSSTHGIILMLQEIVRDPSLLTVCDMNALQSLDVEILCAVLSSMSGLTRKQLELSLSWNRSDLAERALFQRGIPVDSDLLSPLMKEAMLEDKADFVKFFLQNGVSMQKFLTLERLHQLYNPWKGTENDDEGDDSECSPYKNDQIFLSTLAKVLNRRLTTFSHKVYALDTPEVHEKLESWNKVATHLFECPFQELFLWALLCQRPNVALFAWGRSQNTVTLALFACMLYQDIIKSLPRYDTDSKQTYKKRIETYESLSVGVLLECHKRDPDLTQLLLESTIPIWGGYNCLILAAVEDRKRFCSTTAYQNSLTFSWTNGIRTSTIFLLLTLMCPLVLLTSDRHIEFISPVRQRIGLRHQNEGDDSTEVKVNRTDEPMSFCKKIKRIYTAPVVKCLLSSIFHVAFLAFFSYTMLFRMIPSHVTTEEAFVMGHFLCFFTDVLRKIVLVSRSSLSLKRYFQLYGWFLLDLFIIVLASLSMLFRIGLSEGFAVAKPLYALTLVFCYTRVFALYGAIPVLGPKIVMIQRMLKELGLFCLIVVVILVAYGVAVQALLYPGRTTFDWTALRDVVHYPYWNLYGELNLDYTLAEKPNCSESSSDPNCPHFNYMAPLFLAFYMLLAGILLINLLIAIFSNVFQDVEQISVQLWKHNRFALVFANKLATVLPVPLSIFEIMTELFCYLCSVHNQIPTASRRSRPDPLRIPMFKEEMPTDPLKTVLSDDELIRRFETACTHSYLQSRQADRSPQMDPNWNYVKNRIDTLRSEFQDFTQMFDWPSQRDASTSTSVKLGGVTSGFPKVMPPRYDTIGGGI</sequence>
<feature type="transmembrane region" description="Helical" evidence="8">
    <location>
        <begin position="989"/>
        <end position="1014"/>
    </location>
</feature>
<evidence type="ECO:0000256" key="6">
    <source>
        <dbReference type="ARBA" id="ARBA00023136"/>
    </source>
</evidence>
<dbReference type="Pfam" id="PF00520">
    <property type="entry name" value="Ion_trans"/>
    <property type="match status" value="1"/>
</dbReference>
<feature type="domain" description="TRPM SLOG" evidence="10">
    <location>
        <begin position="150"/>
        <end position="357"/>
    </location>
</feature>
<reference key="2">
    <citation type="submission" date="2011-10" db="EMBL/GenBank/DDBJ databases">
        <title>The genome and transcriptome sequence of Clonorchis sinensis provide insights into the carcinogenic liver fluke.</title>
        <authorList>
            <person name="Wang X."/>
            <person name="Huang Y."/>
            <person name="Chen W."/>
            <person name="Liu H."/>
            <person name="Guo L."/>
            <person name="Chen Y."/>
            <person name="Luo F."/>
            <person name="Zhou W."/>
            <person name="Sun J."/>
            <person name="Mao Q."/>
            <person name="Liang P."/>
            <person name="Zhou C."/>
            <person name="Tian Y."/>
            <person name="Men J."/>
            <person name="Lv X."/>
            <person name="Huang L."/>
            <person name="Zhou J."/>
            <person name="Hu Y."/>
            <person name="Li R."/>
            <person name="Zhang F."/>
            <person name="Lei H."/>
            <person name="Li X."/>
            <person name="Hu X."/>
            <person name="Liang C."/>
            <person name="Xu J."/>
            <person name="Wu Z."/>
            <person name="Yu X."/>
        </authorList>
    </citation>
    <scope>NUCLEOTIDE SEQUENCE</scope>
    <source>
        <strain>Henan</strain>
    </source>
</reference>
<dbReference type="InterPro" id="IPR050927">
    <property type="entry name" value="TRPM"/>
</dbReference>
<evidence type="ECO:0000313" key="12">
    <source>
        <dbReference type="EMBL" id="GAA52857.1"/>
    </source>
</evidence>
<dbReference type="GO" id="GO:0005886">
    <property type="term" value="C:plasma membrane"/>
    <property type="evidence" value="ECO:0007669"/>
    <property type="project" value="TreeGrafter"/>
</dbReference>
<feature type="transmembrane region" description="Helical" evidence="8">
    <location>
        <begin position="776"/>
        <end position="799"/>
    </location>
</feature>
<reference evidence="12" key="1">
    <citation type="journal article" date="2011" name="Genome Biol.">
        <title>The draft genome of the carcinogenic human liver fluke Clonorchis sinensis.</title>
        <authorList>
            <person name="Wang X."/>
            <person name="Chen W."/>
            <person name="Huang Y."/>
            <person name="Sun J."/>
            <person name="Men J."/>
            <person name="Liu H."/>
            <person name="Luo F."/>
            <person name="Guo L."/>
            <person name="Lv X."/>
            <person name="Deng C."/>
            <person name="Zhou C."/>
            <person name="Fan Y."/>
            <person name="Li X."/>
            <person name="Huang L."/>
            <person name="Hu Y."/>
            <person name="Liang C."/>
            <person name="Hu X."/>
            <person name="Xu J."/>
            <person name="Yu X."/>
        </authorList>
    </citation>
    <scope>NUCLEOTIDE SEQUENCE [LARGE SCALE GENOMIC DNA]</scope>
    <source>
        <strain evidence="12">Henan</strain>
    </source>
</reference>
<dbReference type="EMBL" id="DF143366">
    <property type="protein sequence ID" value="GAA52857.1"/>
    <property type="molecule type" value="Genomic_DNA"/>
</dbReference>
<keyword evidence="2" id="KW-0813">Transport</keyword>
<dbReference type="InterPro" id="IPR057366">
    <property type="entry name" value="TRPM-like"/>
</dbReference>
<feature type="domain" description="Ion transport" evidence="9">
    <location>
        <begin position="783"/>
        <end position="1023"/>
    </location>
</feature>
<evidence type="ECO:0000313" key="13">
    <source>
        <dbReference type="Proteomes" id="UP000008909"/>
    </source>
</evidence>
<keyword evidence="4 8" id="KW-1133">Transmembrane helix</keyword>
<name>G7YIS4_CLOSI</name>
<dbReference type="Proteomes" id="UP000008909">
    <property type="component" value="Unassembled WGS sequence"/>
</dbReference>
<evidence type="ECO:0000259" key="9">
    <source>
        <dbReference type="Pfam" id="PF00520"/>
    </source>
</evidence>
<comment type="subcellular location">
    <subcellularLocation>
        <location evidence="1">Membrane</location>
        <topology evidence="1">Multi-pass membrane protein</topology>
    </subcellularLocation>
</comment>
<accession>G7YIS4</accession>
<evidence type="ECO:0000259" key="10">
    <source>
        <dbReference type="Pfam" id="PF18139"/>
    </source>
</evidence>
<evidence type="ECO:0000259" key="11">
    <source>
        <dbReference type="Pfam" id="PF25508"/>
    </source>
</evidence>
<keyword evidence="12" id="KW-0675">Receptor</keyword>
<evidence type="ECO:0000256" key="2">
    <source>
        <dbReference type="ARBA" id="ARBA00022448"/>
    </source>
</evidence>
<dbReference type="Pfam" id="PF18139">
    <property type="entry name" value="LSDAT_euk"/>
    <property type="match status" value="1"/>
</dbReference>
<evidence type="ECO:0000256" key="7">
    <source>
        <dbReference type="ARBA" id="ARBA00023303"/>
    </source>
</evidence>
<feature type="transmembrane region" description="Helical" evidence="8">
    <location>
        <begin position="1034"/>
        <end position="1053"/>
    </location>
</feature>
<dbReference type="InterPro" id="IPR041491">
    <property type="entry name" value="TRPM_SLOG"/>
</dbReference>
<evidence type="ECO:0000256" key="1">
    <source>
        <dbReference type="ARBA" id="ARBA00004141"/>
    </source>
</evidence>
<dbReference type="AlphaFoldDB" id="G7YIS4"/>